<accession>A0A8F6Y9F1</accession>
<organism evidence="1 2">
    <name type="scientific">Gymnodinialimonas ceratoperidinii</name>
    <dbReference type="NCBI Taxonomy" id="2856823"/>
    <lineage>
        <taxon>Bacteria</taxon>
        <taxon>Pseudomonadati</taxon>
        <taxon>Pseudomonadota</taxon>
        <taxon>Alphaproteobacteria</taxon>
        <taxon>Rhodobacterales</taxon>
        <taxon>Paracoccaceae</taxon>
        <taxon>Gymnodinialimonas</taxon>
    </lineage>
</organism>
<protein>
    <recommendedName>
        <fullName evidence="3">PhiE125 gp8 family phage protein</fullName>
    </recommendedName>
</protein>
<dbReference type="NCBIfam" id="TIGR02215">
    <property type="entry name" value="phage_chp_gp8"/>
    <property type="match status" value="1"/>
</dbReference>
<dbReference type="EMBL" id="CP079194">
    <property type="protein sequence ID" value="QXT38889.1"/>
    <property type="molecule type" value="Genomic_DNA"/>
</dbReference>
<name>A0A8F6Y9F1_9RHOB</name>
<sequence length="195" mass="20464">MMMVELTSVPSAALPVEALSEHLRLSSGFADDGSQDAQLEDCLRSAMAAIEARIGKVLMQRQFALTLVVWHNPASHGLPVAPVSSVDSVTLIARGGEETLVDPARYTLLPDAHRPSLDATSGALPTPTPGGTIEVVLTAGYGAAWPSVPADLQRALLALAAEFYTLGAAAPRQMPAAVMSLIEPYRQIRLRGGVA</sequence>
<dbReference type="KEGG" id="gce:KYE46_13225"/>
<proteinExistence type="predicted"/>
<dbReference type="Proteomes" id="UP000825009">
    <property type="component" value="Chromosome"/>
</dbReference>
<reference evidence="1 2" key="1">
    <citation type="submission" date="2021-07" db="EMBL/GenBank/DDBJ databases">
        <title>A novel Jannaschia species isolated from marine dinoflagellate Ceratoperidinium margalefii.</title>
        <authorList>
            <person name="Jiang Y."/>
            <person name="Li Z."/>
        </authorList>
    </citation>
    <scope>NUCLEOTIDE SEQUENCE [LARGE SCALE GENOMIC DNA]</scope>
    <source>
        <strain evidence="1 2">J12C1-MA-4</strain>
    </source>
</reference>
<gene>
    <name evidence="1" type="ORF">KYE46_13225</name>
</gene>
<evidence type="ECO:0008006" key="3">
    <source>
        <dbReference type="Google" id="ProtNLM"/>
    </source>
</evidence>
<evidence type="ECO:0000313" key="2">
    <source>
        <dbReference type="Proteomes" id="UP000825009"/>
    </source>
</evidence>
<dbReference type="RefSeq" id="WP_219001085.1">
    <property type="nucleotide sequence ID" value="NZ_CP079194.1"/>
</dbReference>
<dbReference type="InterPro" id="IPR011738">
    <property type="entry name" value="Phage_CHP"/>
</dbReference>
<dbReference type="AlphaFoldDB" id="A0A8F6Y9F1"/>
<evidence type="ECO:0000313" key="1">
    <source>
        <dbReference type="EMBL" id="QXT38889.1"/>
    </source>
</evidence>
<keyword evidence="2" id="KW-1185">Reference proteome</keyword>